<evidence type="ECO:0000256" key="2">
    <source>
        <dbReference type="ARBA" id="ARBA00022676"/>
    </source>
</evidence>
<gene>
    <name evidence="3" type="ORF">DKX38_025040</name>
</gene>
<comment type="caution">
    <text evidence="3">The sequence shown here is derived from an EMBL/GenBank/DDBJ whole genome shotgun (WGS) entry which is preliminary data.</text>
</comment>
<dbReference type="PANTHER" id="PTHR11926">
    <property type="entry name" value="GLUCOSYL/GLUCURONOSYL TRANSFERASES"/>
    <property type="match status" value="1"/>
</dbReference>
<dbReference type="GO" id="GO:0080043">
    <property type="term" value="F:quercetin 3-O-glucosyltransferase activity"/>
    <property type="evidence" value="ECO:0007669"/>
    <property type="project" value="TreeGrafter"/>
</dbReference>
<name>A0A5N5JMX6_9ROSI</name>
<reference evidence="4" key="1">
    <citation type="journal article" date="2019" name="Gigascience">
        <title>De novo genome assembly of the endangered Acer yangbiense, a plant species with extremely small populations endemic to Yunnan Province, China.</title>
        <authorList>
            <person name="Yang J."/>
            <person name="Wariss H.M."/>
            <person name="Tao L."/>
            <person name="Zhang R."/>
            <person name="Yun Q."/>
            <person name="Hollingsworth P."/>
            <person name="Dao Z."/>
            <person name="Luo G."/>
            <person name="Guo H."/>
            <person name="Ma Y."/>
            <person name="Sun W."/>
        </authorList>
    </citation>
    <scope>NUCLEOTIDE SEQUENCE [LARGE SCALE GENOMIC DNA]</scope>
    <source>
        <strain evidence="4">cv. br00</strain>
    </source>
</reference>
<dbReference type="SUPFAM" id="SSF53756">
    <property type="entry name" value="UDP-Glycosyltransferase/glycogen phosphorylase"/>
    <property type="match status" value="1"/>
</dbReference>
<keyword evidence="4" id="KW-1185">Reference proteome</keyword>
<dbReference type="Gene3D" id="3.30.200.20">
    <property type="entry name" value="Phosphorylase Kinase, domain 1"/>
    <property type="match status" value="1"/>
</dbReference>
<evidence type="ECO:0000256" key="1">
    <source>
        <dbReference type="ARBA" id="ARBA00009995"/>
    </source>
</evidence>
<dbReference type="Proteomes" id="UP000326939">
    <property type="component" value="Chromosome 16"/>
</dbReference>
<organism evidence="3 4">
    <name type="scientific">Salix brachista</name>
    <dbReference type="NCBI Taxonomy" id="2182728"/>
    <lineage>
        <taxon>Eukaryota</taxon>
        <taxon>Viridiplantae</taxon>
        <taxon>Streptophyta</taxon>
        <taxon>Embryophyta</taxon>
        <taxon>Tracheophyta</taxon>
        <taxon>Spermatophyta</taxon>
        <taxon>Magnoliopsida</taxon>
        <taxon>eudicotyledons</taxon>
        <taxon>Gunneridae</taxon>
        <taxon>Pentapetalae</taxon>
        <taxon>rosids</taxon>
        <taxon>fabids</taxon>
        <taxon>Malpighiales</taxon>
        <taxon>Salicaceae</taxon>
        <taxon>Saliceae</taxon>
        <taxon>Salix</taxon>
    </lineage>
</organism>
<dbReference type="Gene3D" id="3.40.50.2000">
    <property type="entry name" value="Glycogen Phosphorylase B"/>
    <property type="match status" value="1"/>
</dbReference>
<dbReference type="AlphaFoldDB" id="A0A5N5JMX6"/>
<dbReference type="PANTHER" id="PTHR11926:SF986">
    <property type="entry name" value="UDP-GLYCOSYLTRANSFERASE 84A1"/>
    <property type="match status" value="1"/>
</dbReference>
<keyword evidence="2" id="KW-0808">Transferase</keyword>
<dbReference type="GO" id="GO:0080044">
    <property type="term" value="F:quercetin 7-O-glucosyltransferase activity"/>
    <property type="evidence" value="ECO:0007669"/>
    <property type="project" value="TreeGrafter"/>
</dbReference>
<sequence>MSKISPINKAVGPLLGHHNAPDSSTIRGDLIKADDAQNGMHHDKKPSSPVAYISFGSFVYLKQDQWDEIAYGLLNSGVSFLWLLGESKRYGKSGTMESSREGFISPINCMFFDHLWVELFYGAYFEALSLREHGQLCPENVPEVYHFDRTTSVIAMRLFTTFRFSIVLPLSINVMVMIEVSIALKVIACPVYSDLRDDGEFEN</sequence>
<protein>
    <submittedName>
        <fullName evidence="3">Uncharacterized protein</fullName>
    </submittedName>
</protein>
<dbReference type="EMBL" id="VDCV01000016">
    <property type="protein sequence ID" value="KAB5520721.1"/>
    <property type="molecule type" value="Genomic_DNA"/>
</dbReference>
<evidence type="ECO:0000313" key="4">
    <source>
        <dbReference type="Proteomes" id="UP000326939"/>
    </source>
</evidence>
<keyword evidence="2" id="KW-0328">Glycosyltransferase</keyword>
<comment type="similarity">
    <text evidence="1">Belongs to the UDP-glycosyltransferase family.</text>
</comment>
<accession>A0A5N5JMX6</accession>
<proteinExistence type="inferred from homology"/>
<evidence type="ECO:0000313" key="3">
    <source>
        <dbReference type="EMBL" id="KAB5520721.1"/>
    </source>
</evidence>